<sequence>MKINKINRENAEKFIKINDNNFVVLLDYFDPIFMGNKELAANNIFLLDNVGYIKWKVHTEILVSGGFVNILIKENKLKAISWDTGLYGLDIETGLATPEMLLK</sequence>
<evidence type="ECO:0000313" key="2">
    <source>
        <dbReference type="Proteomes" id="UP000247932"/>
    </source>
</evidence>
<organism evidence="1 2">
    <name type="scientific">Gilliamella apicola</name>
    <dbReference type="NCBI Taxonomy" id="1196095"/>
    <lineage>
        <taxon>Bacteria</taxon>
        <taxon>Pseudomonadati</taxon>
        <taxon>Pseudomonadota</taxon>
        <taxon>Gammaproteobacteria</taxon>
        <taxon>Orbales</taxon>
        <taxon>Orbaceae</taxon>
        <taxon>Gilliamella</taxon>
    </lineage>
</organism>
<comment type="caution">
    <text evidence="1">The sequence shown here is derived from an EMBL/GenBank/DDBJ whole genome shotgun (WGS) entry which is preliminary data.</text>
</comment>
<protein>
    <submittedName>
        <fullName evidence="1">Uncharacterized protein</fullName>
    </submittedName>
</protein>
<dbReference type="Proteomes" id="UP000247932">
    <property type="component" value="Unassembled WGS sequence"/>
</dbReference>
<dbReference type="EMBL" id="QGLR01000013">
    <property type="protein sequence ID" value="PXZ05382.1"/>
    <property type="molecule type" value="Genomic_DNA"/>
</dbReference>
<gene>
    <name evidence="1" type="ORF">DKK70_12425</name>
</gene>
<name>A0A2V4DX85_9GAMM</name>
<dbReference type="AlphaFoldDB" id="A0A2V4DX85"/>
<dbReference type="RefSeq" id="WP_110434296.1">
    <property type="nucleotide sequence ID" value="NZ_QGLR01000013.1"/>
</dbReference>
<keyword evidence="2" id="KW-1185">Reference proteome</keyword>
<proteinExistence type="predicted"/>
<reference evidence="1 2" key="1">
    <citation type="submission" date="2018-05" db="EMBL/GenBank/DDBJ databases">
        <title>Reference genomes for bee gut microbiota database.</title>
        <authorList>
            <person name="Ellegaard K.M."/>
        </authorList>
    </citation>
    <scope>NUCLEOTIDE SEQUENCE [LARGE SCALE GENOMIC DNA]</scope>
    <source>
        <strain evidence="1 2">ESL0182</strain>
    </source>
</reference>
<dbReference type="OrthoDB" id="7068056at2"/>
<accession>A0A2V4DX85</accession>
<evidence type="ECO:0000313" key="1">
    <source>
        <dbReference type="EMBL" id="PXZ05382.1"/>
    </source>
</evidence>